<keyword evidence="1" id="KW-0732">Signal</keyword>
<dbReference type="Proteomes" id="UP000215127">
    <property type="component" value="Chromosome 7"/>
</dbReference>
<keyword evidence="3" id="KW-1185">Reference proteome</keyword>
<feature type="chain" id="PRO_5012417366" evidence="1">
    <location>
        <begin position="23"/>
        <end position="109"/>
    </location>
</feature>
<dbReference type="AlphaFoldDB" id="A0A1X7RYF5"/>
<organism evidence="2 3">
    <name type="scientific">Zymoseptoria tritici (strain ST99CH_3D7)</name>
    <dbReference type="NCBI Taxonomy" id="1276538"/>
    <lineage>
        <taxon>Eukaryota</taxon>
        <taxon>Fungi</taxon>
        <taxon>Dikarya</taxon>
        <taxon>Ascomycota</taxon>
        <taxon>Pezizomycotina</taxon>
        <taxon>Dothideomycetes</taxon>
        <taxon>Dothideomycetidae</taxon>
        <taxon>Mycosphaerellales</taxon>
        <taxon>Mycosphaerellaceae</taxon>
        <taxon>Zymoseptoria</taxon>
    </lineage>
</organism>
<evidence type="ECO:0000313" key="2">
    <source>
        <dbReference type="EMBL" id="SMQ52474.1"/>
    </source>
</evidence>
<evidence type="ECO:0000313" key="3">
    <source>
        <dbReference type="Proteomes" id="UP000215127"/>
    </source>
</evidence>
<protein>
    <submittedName>
        <fullName evidence="2">Uncharacterized protein</fullName>
    </submittedName>
</protein>
<accession>A0A1X7RYF5</accession>
<evidence type="ECO:0000256" key="1">
    <source>
        <dbReference type="SAM" id="SignalP"/>
    </source>
</evidence>
<dbReference type="EMBL" id="LT853698">
    <property type="protein sequence ID" value="SMQ52474.1"/>
    <property type="molecule type" value="Genomic_DNA"/>
</dbReference>
<feature type="signal peptide" evidence="1">
    <location>
        <begin position="1"/>
        <end position="22"/>
    </location>
</feature>
<reference evidence="2 3" key="1">
    <citation type="submission" date="2016-06" db="EMBL/GenBank/DDBJ databases">
        <authorList>
            <person name="Kjaerup R.B."/>
            <person name="Dalgaard T.S."/>
            <person name="Juul-Madsen H.R."/>
        </authorList>
    </citation>
    <scope>NUCLEOTIDE SEQUENCE [LARGE SCALE GENOMIC DNA]</scope>
</reference>
<sequence>MKSFLLSATMALLLTALPLASADCWGNATAITLLALPDGQDPQQSDLVHLSISRIGTKRGRLLVVMSPWSFCLDCVLGLRAWTVCLECAAVSPCALNTRYIEHYIHSGT</sequence>
<gene>
    <name evidence="2" type="ORF">ZT3D7_G7627</name>
</gene>
<name>A0A1X7RYF5_ZYMT9</name>
<proteinExistence type="predicted"/>